<proteinExistence type="predicted"/>
<dbReference type="Proteomes" id="UP000679950">
    <property type="component" value="Unassembled WGS sequence"/>
</dbReference>
<evidence type="ECO:0008006" key="3">
    <source>
        <dbReference type="Google" id="ProtNLM"/>
    </source>
</evidence>
<comment type="caution">
    <text evidence="1">The sequence shown here is derived from an EMBL/GenBank/DDBJ whole genome shotgun (WGS) entry which is preliminary data.</text>
</comment>
<evidence type="ECO:0000313" key="2">
    <source>
        <dbReference type="Proteomes" id="UP000679950"/>
    </source>
</evidence>
<reference evidence="1 2" key="1">
    <citation type="submission" date="2021-03" db="EMBL/GenBank/DDBJ databases">
        <title>Antimicrobial resistance genes in bacteria isolated from Japanese honey, and their potential for conferring macrolide and lincosamide resistance in the American foulbrood pathogen Paenibacillus larvae.</title>
        <authorList>
            <person name="Okamoto M."/>
            <person name="Kumagai M."/>
            <person name="Kanamori H."/>
            <person name="Takamatsu D."/>
        </authorList>
    </citation>
    <scope>NUCLEOTIDE SEQUENCE [LARGE SCALE GENOMIC DNA]</scope>
    <source>
        <strain evidence="1 2">J8TS2</strain>
    </source>
</reference>
<keyword evidence="2" id="KW-1185">Reference proteome</keyword>
<dbReference type="EMBL" id="BORB01000010">
    <property type="protein sequence ID" value="GIN57257.1"/>
    <property type="molecule type" value="Genomic_DNA"/>
</dbReference>
<evidence type="ECO:0000313" key="1">
    <source>
        <dbReference type="EMBL" id="GIN57257.1"/>
    </source>
</evidence>
<gene>
    <name evidence="1" type="ORF">J8TS2_15760</name>
</gene>
<accession>A0ABQ4KIW8</accession>
<name>A0ABQ4KIW8_9BACI</name>
<protein>
    <recommendedName>
        <fullName evidence="3">Mobile element protein</fullName>
    </recommendedName>
</protein>
<sequence>MLTNKNIAIEQALKENTSRLGIVNQLEKSYQIGEVFDTIITKNNKNRQRPKEIGNMKVFFDYKHYSCVDLGTNSSDCILKNGLFK</sequence>
<organism evidence="1 2">
    <name type="scientific">Lederbergia ruris</name>
    <dbReference type="NCBI Taxonomy" id="217495"/>
    <lineage>
        <taxon>Bacteria</taxon>
        <taxon>Bacillati</taxon>
        <taxon>Bacillota</taxon>
        <taxon>Bacilli</taxon>
        <taxon>Bacillales</taxon>
        <taxon>Bacillaceae</taxon>
        <taxon>Lederbergia</taxon>
    </lineage>
</organism>